<dbReference type="Gene3D" id="3.40.1440.10">
    <property type="entry name" value="GIY-YIG endonuclease"/>
    <property type="match status" value="1"/>
</dbReference>
<evidence type="ECO:0000313" key="3">
    <source>
        <dbReference type="EMBL" id="ATA90193.1"/>
    </source>
</evidence>
<dbReference type="RefSeq" id="WP_095896738.1">
    <property type="nucleotide sequence ID" value="NZ_CP022387.1"/>
</dbReference>
<dbReference type="PANTHER" id="PTHR34477">
    <property type="entry name" value="UPF0213 PROTEIN YHBQ"/>
    <property type="match status" value="1"/>
</dbReference>
<dbReference type="KEGG" id="csto:CGC58_10930"/>
<sequence length="108" mass="12846">MKLYFVYILRCADNSYYTGVTNNLEERFRQHQEGYDTSAYTFSRRPVELVYYANFNDINQAIAFEKQVKGWSRKKKEALINEDWGKIKELSVCRNESHFKNNGNNLSE</sequence>
<dbReference type="InterPro" id="IPR000305">
    <property type="entry name" value="GIY-YIG_endonuc"/>
</dbReference>
<dbReference type="AlphaFoldDB" id="A0A250FYQ4"/>
<dbReference type="InterPro" id="IPR050190">
    <property type="entry name" value="UPF0213_domain"/>
</dbReference>
<dbReference type="PROSITE" id="PS50164">
    <property type="entry name" value="GIY_YIG"/>
    <property type="match status" value="1"/>
</dbReference>
<proteinExistence type="inferred from homology"/>
<dbReference type="EMBL" id="CP022387">
    <property type="protein sequence ID" value="ATA90193.1"/>
    <property type="molecule type" value="Genomic_DNA"/>
</dbReference>
<evidence type="ECO:0000313" key="4">
    <source>
        <dbReference type="Proteomes" id="UP000217348"/>
    </source>
</evidence>
<dbReference type="CDD" id="cd10456">
    <property type="entry name" value="GIY-YIG_UPF0213"/>
    <property type="match status" value="1"/>
</dbReference>
<reference evidence="4" key="1">
    <citation type="submission" date="2017-06" db="EMBL/GenBank/DDBJ databases">
        <title>Capnocytophaga spp. assemblies.</title>
        <authorList>
            <person name="Gulvik C.A."/>
        </authorList>
    </citation>
    <scope>NUCLEOTIDE SEQUENCE [LARGE SCALE GENOMIC DNA]</scope>
    <source>
        <strain evidence="4">H2177</strain>
    </source>
</reference>
<dbReference type="SMART" id="SM00465">
    <property type="entry name" value="GIYc"/>
    <property type="match status" value="1"/>
</dbReference>
<protein>
    <recommendedName>
        <fullName evidence="2">GIY-YIG domain-containing protein</fullName>
    </recommendedName>
</protein>
<dbReference type="Pfam" id="PF01541">
    <property type="entry name" value="GIY-YIG"/>
    <property type="match status" value="1"/>
</dbReference>
<dbReference type="SUPFAM" id="SSF82771">
    <property type="entry name" value="GIY-YIG endonuclease"/>
    <property type="match status" value="1"/>
</dbReference>
<evidence type="ECO:0000259" key="2">
    <source>
        <dbReference type="PROSITE" id="PS50164"/>
    </source>
</evidence>
<feature type="domain" description="GIY-YIG" evidence="2">
    <location>
        <begin position="2"/>
        <end position="78"/>
    </location>
</feature>
<gene>
    <name evidence="3" type="ORF">CGC58_10930</name>
</gene>
<dbReference type="InterPro" id="IPR035901">
    <property type="entry name" value="GIY-YIG_endonuc_sf"/>
</dbReference>
<organism evidence="3 4">
    <name type="scientific">Capnocytophaga stomatis</name>
    <dbReference type="NCBI Taxonomy" id="1848904"/>
    <lineage>
        <taxon>Bacteria</taxon>
        <taxon>Pseudomonadati</taxon>
        <taxon>Bacteroidota</taxon>
        <taxon>Flavobacteriia</taxon>
        <taxon>Flavobacteriales</taxon>
        <taxon>Flavobacteriaceae</taxon>
        <taxon>Capnocytophaga</taxon>
    </lineage>
</organism>
<evidence type="ECO:0000256" key="1">
    <source>
        <dbReference type="ARBA" id="ARBA00007435"/>
    </source>
</evidence>
<dbReference type="OrthoDB" id="1495241at2"/>
<dbReference type="PANTHER" id="PTHR34477:SF1">
    <property type="entry name" value="UPF0213 PROTEIN YHBQ"/>
    <property type="match status" value="1"/>
</dbReference>
<accession>A0A250FYQ4</accession>
<dbReference type="Proteomes" id="UP000217348">
    <property type="component" value="Chromosome"/>
</dbReference>
<comment type="similarity">
    <text evidence="1">Belongs to the UPF0213 family.</text>
</comment>
<name>A0A250FYQ4_9FLAO</name>